<dbReference type="Pfam" id="PF11738">
    <property type="entry name" value="DUF3298"/>
    <property type="match status" value="1"/>
</dbReference>
<evidence type="ECO:0000313" key="5">
    <source>
        <dbReference type="Proteomes" id="UP000295807"/>
    </source>
</evidence>
<dbReference type="AlphaFoldDB" id="A0A4R3KRL7"/>
<evidence type="ECO:0000259" key="3">
    <source>
        <dbReference type="Pfam" id="PF13739"/>
    </source>
</evidence>
<feature type="domain" description="Deacetylase PdaC" evidence="3">
    <location>
        <begin position="54"/>
        <end position="157"/>
    </location>
</feature>
<proteinExistence type="predicted"/>
<dbReference type="InterPro" id="IPR025303">
    <property type="entry name" value="PdaC"/>
</dbReference>
<sequence length="277" mass="30937">MNKLYLLILIPTLSVPASCGGGNNRNNSGDESENTVKFVTMETYEQESDCDTAQTECTSIYFSYPRIVGSGNRALNDTLSLQIERWLTGSADTAETGLSPEAFGKAFINDYEKFSSEFPDSRAKWFIRREVEIIANNDHFITLQLSEENYLGGAHGMNIHLFANFIPSGGHRIYLDELVAEGQMETLEKIAESLFREETGIPEGQSLKDAGYFYMENDGGGSPFHLTENFAITREGLLFYYNPYDIAPYSMGSTVLKVPFDKVEGTLKRQGILEGML</sequence>
<comment type="caution">
    <text evidence="4">The sequence shown here is derived from an EMBL/GenBank/DDBJ whole genome shotgun (WGS) entry which is preliminary data.</text>
</comment>
<accession>A0A4R3KRL7</accession>
<dbReference type="Gene3D" id="3.90.640.20">
    <property type="entry name" value="Heat-shock cognate protein, ATPase"/>
    <property type="match status" value="1"/>
</dbReference>
<dbReference type="EMBL" id="SMAD01000005">
    <property type="protein sequence ID" value="TCS87381.1"/>
    <property type="molecule type" value="Genomic_DNA"/>
</dbReference>
<dbReference type="InterPro" id="IPR037126">
    <property type="entry name" value="PdaC/RsiV-like_sf"/>
</dbReference>
<dbReference type="Gene3D" id="3.30.565.40">
    <property type="entry name" value="Fervidobacterium nodosum Rt17-B1 like"/>
    <property type="match status" value="1"/>
</dbReference>
<evidence type="ECO:0000256" key="1">
    <source>
        <dbReference type="SAM" id="SignalP"/>
    </source>
</evidence>
<protein>
    <submittedName>
        <fullName evidence="4">Uncharacterized protein DUF3298</fullName>
    </submittedName>
</protein>
<dbReference type="OrthoDB" id="594879at2"/>
<dbReference type="InterPro" id="IPR021729">
    <property type="entry name" value="DUF3298"/>
</dbReference>
<reference evidence="4 5" key="1">
    <citation type="submission" date="2019-03" db="EMBL/GenBank/DDBJ databases">
        <title>Genomic Encyclopedia of Type Strains, Phase IV (KMG-IV): sequencing the most valuable type-strain genomes for metagenomic binning, comparative biology and taxonomic classification.</title>
        <authorList>
            <person name="Goeker M."/>
        </authorList>
    </citation>
    <scope>NUCLEOTIDE SEQUENCE [LARGE SCALE GENOMIC DNA]</scope>
    <source>
        <strain evidence="4 5">DSM 21100</strain>
    </source>
</reference>
<keyword evidence="1" id="KW-0732">Signal</keyword>
<gene>
    <name evidence="4" type="ORF">EDD80_105195</name>
</gene>
<name>A0A4R3KRL7_9SPHI</name>
<organism evidence="4 5">
    <name type="scientific">Anseongella ginsenosidimutans</name>
    <dbReference type="NCBI Taxonomy" id="496056"/>
    <lineage>
        <taxon>Bacteria</taxon>
        <taxon>Pseudomonadati</taxon>
        <taxon>Bacteroidota</taxon>
        <taxon>Sphingobacteriia</taxon>
        <taxon>Sphingobacteriales</taxon>
        <taxon>Sphingobacteriaceae</taxon>
        <taxon>Anseongella</taxon>
    </lineage>
</organism>
<feature type="signal peptide" evidence="1">
    <location>
        <begin position="1"/>
        <end position="19"/>
    </location>
</feature>
<dbReference type="Proteomes" id="UP000295807">
    <property type="component" value="Unassembled WGS sequence"/>
</dbReference>
<dbReference type="Pfam" id="PF13739">
    <property type="entry name" value="PdaC"/>
    <property type="match status" value="1"/>
</dbReference>
<feature type="domain" description="DUF3298" evidence="2">
    <location>
        <begin position="177"/>
        <end position="261"/>
    </location>
</feature>
<keyword evidence="5" id="KW-1185">Reference proteome</keyword>
<evidence type="ECO:0000259" key="2">
    <source>
        <dbReference type="Pfam" id="PF11738"/>
    </source>
</evidence>
<feature type="chain" id="PRO_5020245570" evidence="1">
    <location>
        <begin position="20"/>
        <end position="277"/>
    </location>
</feature>
<dbReference type="RefSeq" id="WP_132129171.1">
    <property type="nucleotide sequence ID" value="NZ_CP042432.1"/>
</dbReference>
<evidence type="ECO:0000313" key="4">
    <source>
        <dbReference type="EMBL" id="TCS87381.1"/>
    </source>
</evidence>